<evidence type="ECO:0008006" key="3">
    <source>
        <dbReference type="Google" id="ProtNLM"/>
    </source>
</evidence>
<dbReference type="EMBL" id="LR031575">
    <property type="protein sequence ID" value="VDD02605.1"/>
    <property type="molecule type" value="Genomic_DNA"/>
</dbReference>
<dbReference type="AlphaFoldDB" id="A0A3P6BVG6"/>
<organism evidence="2">
    <name type="scientific">Brassica campestris</name>
    <name type="common">Field mustard</name>
    <dbReference type="NCBI Taxonomy" id="3711"/>
    <lineage>
        <taxon>Eukaryota</taxon>
        <taxon>Viridiplantae</taxon>
        <taxon>Streptophyta</taxon>
        <taxon>Embryophyta</taxon>
        <taxon>Tracheophyta</taxon>
        <taxon>Spermatophyta</taxon>
        <taxon>Magnoliopsida</taxon>
        <taxon>eudicotyledons</taxon>
        <taxon>Gunneridae</taxon>
        <taxon>Pentapetalae</taxon>
        <taxon>rosids</taxon>
        <taxon>malvids</taxon>
        <taxon>Brassicales</taxon>
        <taxon>Brassicaceae</taxon>
        <taxon>Brassiceae</taxon>
        <taxon>Brassica</taxon>
    </lineage>
</organism>
<protein>
    <recommendedName>
        <fullName evidence="3">Secreted protein</fullName>
    </recommendedName>
</protein>
<accession>A0A3P6BVG6</accession>
<proteinExistence type="predicted"/>
<sequence length="75" mass="8245">MQRIWCSVLVQTRVNIWVVSSLPAVGFLGGSSEHLLGLGCGSKRCVALHTNRLWWPSWRLSGTSYSGDVKGTLDI</sequence>
<keyword evidence="1" id="KW-0732">Signal</keyword>
<reference evidence="2" key="1">
    <citation type="submission" date="2018-11" db="EMBL/GenBank/DDBJ databases">
        <authorList>
            <consortium name="Genoscope - CEA"/>
            <person name="William W."/>
        </authorList>
    </citation>
    <scope>NUCLEOTIDE SEQUENCE</scope>
</reference>
<feature type="signal peptide" evidence="1">
    <location>
        <begin position="1"/>
        <end position="21"/>
    </location>
</feature>
<evidence type="ECO:0000313" key="2">
    <source>
        <dbReference type="EMBL" id="VDD02605.1"/>
    </source>
</evidence>
<gene>
    <name evidence="2" type="ORF">BRAA08T32082Z</name>
</gene>
<name>A0A3P6BVG6_BRACM</name>
<feature type="chain" id="PRO_5018294407" description="Secreted protein" evidence="1">
    <location>
        <begin position="22"/>
        <end position="75"/>
    </location>
</feature>
<evidence type="ECO:0000256" key="1">
    <source>
        <dbReference type="SAM" id="SignalP"/>
    </source>
</evidence>